<keyword evidence="2" id="KW-1003">Cell membrane</keyword>
<feature type="chain" id="PRO_5042815127" description="Copper acquisition factor BIM1-like domain-containing protein" evidence="9">
    <location>
        <begin position="21"/>
        <end position="231"/>
    </location>
</feature>
<proteinExistence type="predicted"/>
<evidence type="ECO:0000259" key="10">
    <source>
        <dbReference type="Pfam" id="PF20238"/>
    </source>
</evidence>
<dbReference type="Pfam" id="PF20238">
    <property type="entry name" value="BIM1-like_dom"/>
    <property type="match status" value="1"/>
</dbReference>
<evidence type="ECO:0000256" key="4">
    <source>
        <dbReference type="ARBA" id="ARBA00022729"/>
    </source>
</evidence>
<dbReference type="CDD" id="cd21176">
    <property type="entry name" value="LPMO_auxiliary-like"/>
    <property type="match status" value="1"/>
</dbReference>
<evidence type="ECO:0000256" key="8">
    <source>
        <dbReference type="SAM" id="MobiDB-lite"/>
    </source>
</evidence>
<reference evidence="12" key="1">
    <citation type="journal article" date="2023" name="Mol. Phylogenet. Evol.">
        <title>Genome-scale phylogeny and comparative genomics of the fungal order Sordariales.</title>
        <authorList>
            <person name="Hensen N."/>
            <person name="Bonometti L."/>
            <person name="Westerberg I."/>
            <person name="Brannstrom I.O."/>
            <person name="Guillou S."/>
            <person name="Cros-Aarteil S."/>
            <person name="Calhoun S."/>
            <person name="Haridas S."/>
            <person name="Kuo A."/>
            <person name="Mondo S."/>
            <person name="Pangilinan J."/>
            <person name="Riley R."/>
            <person name="LaButti K."/>
            <person name="Andreopoulos B."/>
            <person name="Lipzen A."/>
            <person name="Chen C."/>
            <person name="Yan M."/>
            <person name="Daum C."/>
            <person name="Ng V."/>
            <person name="Clum A."/>
            <person name="Steindorff A."/>
            <person name="Ohm R.A."/>
            <person name="Martin F."/>
            <person name="Silar P."/>
            <person name="Natvig D.O."/>
            <person name="Lalanne C."/>
            <person name="Gautier V."/>
            <person name="Ament-Velasquez S.L."/>
            <person name="Kruys A."/>
            <person name="Hutchinson M.I."/>
            <person name="Powell A.J."/>
            <person name="Barry K."/>
            <person name="Miller A.N."/>
            <person name="Grigoriev I.V."/>
            <person name="Debuchy R."/>
            <person name="Gladieux P."/>
            <person name="Hiltunen Thoren M."/>
            <person name="Johannesson H."/>
        </authorList>
    </citation>
    <scope>NUCLEOTIDE SEQUENCE [LARGE SCALE GENOMIC DNA]</scope>
    <source>
        <strain evidence="12">CBS 340.73</strain>
    </source>
</reference>
<dbReference type="InterPro" id="IPR046936">
    <property type="entry name" value="BIM1-like"/>
</dbReference>
<name>A0AAN6N8P3_9PEZI</name>
<evidence type="ECO:0000313" key="11">
    <source>
        <dbReference type="EMBL" id="KAK3940228.1"/>
    </source>
</evidence>
<keyword evidence="7" id="KW-0449">Lipoprotein</keyword>
<dbReference type="GO" id="GO:0005886">
    <property type="term" value="C:plasma membrane"/>
    <property type="evidence" value="ECO:0007669"/>
    <property type="project" value="UniProtKB-SubCell"/>
</dbReference>
<evidence type="ECO:0000256" key="2">
    <source>
        <dbReference type="ARBA" id="ARBA00022475"/>
    </source>
</evidence>
<sequence>MAPLRSLVSAALLFLSAANAHFLLLNPPSLEGTDVDEDKEPNAPCGADTPDLSKDNATDFHVGGDFISVQLAHPQANYMFRATLDSTASGNWTQLFPIVKQSGLGAFCEPVVTAPESWVGKKGIIGVACDAPDGVLYQCAVVNFVSGSNTAGSACKNASSVTGSFTTDASLSPLVGNGTTSSGSGSSTASSTSSASPSASKNAGSALARSEFPIGSVLVATVMVLAGTALL</sequence>
<comment type="caution">
    <text evidence="11">The sequence shown here is derived from an EMBL/GenBank/DDBJ whole genome shotgun (WGS) entry which is preliminary data.</text>
</comment>
<keyword evidence="6" id="KW-0325">Glycoprotein</keyword>
<evidence type="ECO:0000256" key="9">
    <source>
        <dbReference type="SAM" id="SignalP"/>
    </source>
</evidence>
<dbReference type="InterPro" id="IPR046530">
    <property type="entry name" value="BIM1-like_dom"/>
</dbReference>
<accession>A0AAN6N8P3</accession>
<evidence type="ECO:0000256" key="6">
    <source>
        <dbReference type="ARBA" id="ARBA00023180"/>
    </source>
</evidence>
<organism evidence="11 12">
    <name type="scientific">Diplogelasinospora grovesii</name>
    <dbReference type="NCBI Taxonomy" id="303347"/>
    <lineage>
        <taxon>Eukaryota</taxon>
        <taxon>Fungi</taxon>
        <taxon>Dikarya</taxon>
        <taxon>Ascomycota</taxon>
        <taxon>Pezizomycotina</taxon>
        <taxon>Sordariomycetes</taxon>
        <taxon>Sordariomycetidae</taxon>
        <taxon>Sordariales</taxon>
        <taxon>Diplogelasinosporaceae</taxon>
        <taxon>Diplogelasinospora</taxon>
    </lineage>
</organism>
<evidence type="ECO:0000256" key="3">
    <source>
        <dbReference type="ARBA" id="ARBA00022622"/>
    </source>
</evidence>
<evidence type="ECO:0000313" key="12">
    <source>
        <dbReference type="Proteomes" id="UP001303473"/>
    </source>
</evidence>
<dbReference type="AlphaFoldDB" id="A0AAN6N8P3"/>
<evidence type="ECO:0000256" key="7">
    <source>
        <dbReference type="ARBA" id="ARBA00023288"/>
    </source>
</evidence>
<comment type="subcellular location">
    <subcellularLocation>
        <location evidence="1">Cell membrane</location>
        <topology evidence="1">Lipid-anchor</topology>
        <topology evidence="1">GPI-anchor</topology>
    </subcellularLocation>
</comment>
<feature type="region of interest" description="Disordered" evidence="8">
    <location>
        <begin position="176"/>
        <end position="200"/>
    </location>
</feature>
<gene>
    <name evidence="11" type="ORF">QBC46DRAFT_314188</name>
</gene>
<feature type="signal peptide" evidence="9">
    <location>
        <begin position="1"/>
        <end position="20"/>
    </location>
</feature>
<feature type="domain" description="Copper acquisition factor BIM1-like" evidence="10">
    <location>
        <begin position="19"/>
        <end position="159"/>
    </location>
</feature>
<dbReference type="PANTHER" id="PTHR34992">
    <property type="entry name" value="HYPHAL ANASTAMOSIS-7 PROTEIN"/>
    <property type="match status" value="1"/>
</dbReference>
<keyword evidence="4 9" id="KW-0732">Signal</keyword>
<evidence type="ECO:0000256" key="1">
    <source>
        <dbReference type="ARBA" id="ARBA00004609"/>
    </source>
</evidence>
<dbReference type="Proteomes" id="UP001303473">
    <property type="component" value="Unassembled WGS sequence"/>
</dbReference>
<keyword evidence="5" id="KW-0472">Membrane</keyword>
<protein>
    <recommendedName>
        <fullName evidence="10">Copper acquisition factor BIM1-like domain-containing protein</fullName>
    </recommendedName>
</protein>
<keyword evidence="3" id="KW-0336">GPI-anchor</keyword>
<dbReference type="GO" id="GO:0098552">
    <property type="term" value="C:side of membrane"/>
    <property type="evidence" value="ECO:0007669"/>
    <property type="project" value="UniProtKB-KW"/>
</dbReference>
<keyword evidence="12" id="KW-1185">Reference proteome</keyword>
<dbReference type="PANTHER" id="PTHR34992:SF1">
    <property type="entry name" value="COPPER ACQUISITION FACTOR BIM1-LIKE DOMAIN-CONTAINING PROTEIN"/>
    <property type="match status" value="1"/>
</dbReference>
<dbReference type="EMBL" id="MU853799">
    <property type="protein sequence ID" value="KAK3940228.1"/>
    <property type="molecule type" value="Genomic_DNA"/>
</dbReference>
<evidence type="ECO:0000256" key="5">
    <source>
        <dbReference type="ARBA" id="ARBA00023136"/>
    </source>
</evidence>